<keyword evidence="4" id="KW-0732">Signal</keyword>
<dbReference type="GO" id="GO:0004869">
    <property type="term" value="F:cysteine-type endopeptidase inhibitor activity"/>
    <property type="evidence" value="ECO:0007669"/>
    <property type="project" value="UniProtKB-KW"/>
</dbReference>
<proteinExistence type="predicted"/>
<feature type="chain" id="PRO_5022939500" evidence="4">
    <location>
        <begin position="23"/>
        <end position="183"/>
    </location>
</feature>
<dbReference type="InterPro" id="IPR046350">
    <property type="entry name" value="Cystatin_sf"/>
</dbReference>
<evidence type="ECO:0000256" key="2">
    <source>
        <dbReference type="ARBA" id="ARBA00022704"/>
    </source>
</evidence>
<feature type="transmembrane region" description="Helical" evidence="3">
    <location>
        <begin position="96"/>
        <end position="116"/>
    </location>
</feature>
<dbReference type="OrthoDB" id="2016588at2759"/>
<accession>A0A5A7RHR9</accession>
<evidence type="ECO:0000313" key="7">
    <source>
        <dbReference type="Proteomes" id="UP000325081"/>
    </source>
</evidence>
<keyword evidence="3" id="KW-1133">Transmembrane helix</keyword>
<dbReference type="Pfam" id="PF16845">
    <property type="entry name" value="SQAPI"/>
    <property type="match status" value="1"/>
</dbReference>
<evidence type="ECO:0000256" key="4">
    <source>
        <dbReference type="SAM" id="SignalP"/>
    </source>
</evidence>
<dbReference type="PANTHER" id="PTHR47364:SF2">
    <property type="entry name" value="CYSTEINE PROTEINASE INHIBITOR 5"/>
    <property type="match status" value="1"/>
</dbReference>
<comment type="caution">
    <text evidence="6">The sequence shown here is derived from an EMBL/GenBank/DDBJ whole genome shotgun (WGS) entry which is preliminary data.</text>
</comment>
<dbReference type="InterPro" id="IPR000010">
    <property type="entry name" value="Cystatin_dom"/>
</dbReference>
<keyword evidence="7" id="KW-1185">Reference proteome</keyword>
<feature type="signal peptide" evidence="4">
    <location>
        <begin position="1"/>
        <end position="22"/>
    </location>
</feature>
<reference evidence="7" key="1">
    <citation type="journal article" date="2019" name="Curr. Biol.">
        <title>Genome Sequence of Striga asiatica Provides Insight into the Evolution of Plant Parasitism.</title>
        <authorList>
            <person name="Yoshida S."/>
            <person name="Kim S."/>
            <person name="Wafula E.K."/>
            <person name="Tanskanen J."/>
            <person name="Kim Y.M."/>
            <person name="Honaas L."/>
            <person name="Yang Z."/>
            <person name="Spallek T."/>
            <person name="Conn C.E."/>
            <person name="Ichihashi Y."/>
            <person name="Cheong K."/>
            <person name="Cui S."/>
            <person name="Der J.P."/>
            <person name="Gundlach H."/>
            <person name="Jiao Y."/>
            <person name="Hori C."/>
            <person name="Ishida J.K."/>
            <person name="Kasahara H."/>
            <person name="Kiba T."/>
            <person name="Kim M.S."/>
            <person name="Koo N."/>
            <person name="Laohavisit A."/>
            <person name="Lee Y.H."/>
            <person name="Lumba S."/>
            <person name="McCourt P."/>
            <person name="Mortimer J.C."/>
            <person name="Mutuku J.M."/>
            <person name="Nomura T."/>
            <person name="Sasaki-Sekimoto Y."/>
            <person name="Seto Y."/>
            <person name="Wang Y."/>
            <person name="Wakatake T."/>
            <person name="Sakakibara H."/>
            <person name="Demura T."/>
            <person name="Yamaguchi S."/>
            <person name="Yoneyama K."/>
            <person name="Manabe R.I."/>
            <person name="Nelson D.C."/>
            <person name="Schulman A.H."/>
            <person name="Timko M.P."/>
            <person name="dePamphilis C.W."/>
            <person name="Choi D."/>
            <person name="Shirasu K."/>
        </authorList>
    </citation>
    <scope>NUCLEOTIDE SEQUENCE [LARGE SCALE GENOMIC DNA]</scope>
    <source>
        <strain evidence="7">cv. UVA1</strain>
    </source>
</reference>
<evidence type="ECO:0000259" key="5">
    <source>
        <dbReference type="Pfam" id="PF16845"/>
    </source>
</evidence>
<dbReference type="EMBL" id="BKCP01012737">
    <property type="protein sequence ID" value="GER56746.1"/>
    <property type="molecule type" value="Genomic_DNA"/>
</dbReference>
<keyword evidence="1" id="KW-0646">Protease inhibitor</keyword>
<dbReference type="Gene3D" id="3.10.450.10">
    <property type="match status" value="1"/>
</dbReference>
<keyword evidence="3" id="KW-0812">Transmembrane</keyword>
<keyword evidence="2" id="KW-0789">Thiol protease inhibitor</keyword>
<name>A0A5A7RHR9_STRAF</name>
<evidence type="ECO:0000313" key="6">
    <source>
        <dbReference type="EMBL" id="GER56746.1"/>
    </source>
</evidence>
<dbReference type="CDD" id="cd00042">
    <property type="entry name" value="CY"/>
    <property type="match status" value="1"/>
</dbReference>
<dbReference type="PANTHER" id="PTHR47364">
    <property type="entry name" value="CYSTEINE PROTEINASE INHIBITOR 5"/>
    <property type="match status" value="1"/>
</dbReference>
<organism evidence="6 7">
    <name type="scientific">Striga asiatica</name>
    <name type="common">Asiatic witchweed</name>
    <name type="synonym">Buchnera asiatica</name>
    <dbReference type="NCBI Taxonomy" id="4170"/>
    <lineage>
        <taxon>Eukaryota</taxon>
        <taxon>Viridiplantae</taxon>
        <taxon>Streptophyta</taxon>
        <taxon>Embryophyta</taxon>
        <taxon>Tracheophyta</taxon>
        <taxon>Spermatophyta</taxon>
        <taxon>Magnoliopsida</taxon>
        <taxon>eudicotyledons</taxon>
        <taxon>Gunneridae</taxon>
        <taxon>Pentapetalae</taxon>
        <taxon>asterids</taxon>
        <taxon>lamiids</taxon>
        <taxon>Lamiales</taxon>
        <taxon>Orobanchaceae</taxon>
        <taxon>Buchnereae</taxon>
        <taxon>Striga</taxon>
    </lineage>
</organism>
<gene>
    <name evidence="6" type="ORF">STAS_34489</name>
</gene>
<keyword evidence="3" id="KW-0472">Membrane</keyword>
<feature type="transmembrane region" description="Helical" evidence="3">
    <location>
        <begin position="7"/>
        <end position="26"/>
    </location>
</feature>
<dbReference type="Proteomes" id="UP000325081">
    <property type="component" value="Unassembled WGS sequence"/>
</dbReference>
<evidence type="ECO:0000256" key="3">
    <source>
        <dbReference type="SAM" id="Phobius"/>
    </source>
</evidence>
<protein>
    <submittedName>
        <fullName evidence="6">Cysteine proteinase inhibitor</fullName>
    </submittedName>
</protein>
<sequence>MEPHLDFIWLSLVMVRFMLVGPHPFFSNFLHGIIAGSIGDRVMTYPSPSPVGLGFRRTHIIVDSIGDRAMTYPSPSPVGLGLPKESQVRRRVRISLVSWTHFISLIDYFSFIYVMNFEGRRPHGRMLGAYREIKNLNDKTVMKCAKFAVSEHNKKAGTNFILVKIAMGLKQCVAGEDYSPVAG</sequence>
<dbReference type="AlphaFoldDB" id="A0A5A7RHR9"/>
<feature type="domain" description="Cystatin" evidence="5">
    <location>
        <begin position="133"/>
        <end position="179"/>
    </location>
</feature>
<evidence type="ECO:0000256" key="1">
    <source>
        <dbReference type="ARBA" id="ARBA00022690"/>
    </source>
</evidence>
<dbReference type="SUPFAM" id="SSF54403">
    <property type="entry name" value="Cystatin/monellin"/>
    <property type="match status" value="1"/>
</dbReference>